<evidence type="ECO:0000259" key="3">
    <source>
        <dbReference type="Pfam" id="PF13007"/>
    </source>
</evidence>
<keyword evidence="6" id="KW-1185">Reference proteome</keyword>
<dbReference type="Proteomes" id="UP000294480">
    <property type="component" value="Unassembled WGS sequence"/>
</dbReference>
<evidence type="ECO:0000259" key="1">
    <source>
        <dbReference type="Pfam" id="PF03050"/>
    </source>
</evidence>
<evidence type="ECO:0000313" key="6">
    <source>
        <dbReference type="Proteomes" id="UP000294480"/>
    </source>
</evidence>
<dbReference type="Pfam" id="PF13007">
    <property type="entry name" value="LZ_Tnp_IS66"/>
    <property type="match status" value="1"/>
</dbReference>
<dbReference type="AlphaFoldDB" id="A0A4R6Y1F5"/>
<feature type="domain" description="Transposase IS66 zinc-finger binding" evidence="2">
    <location>
        <begin position="139"/>
        <end position="181"/>
    </location>
</feature>
<dbReference type="PANTHER" id="PTHR33678:SF1">
    <property type="entry name" value="BLL1576 PROTEIN"/>
    <property type="match status" value="1"/>
</dbReference>
<accession>A0A4R6Y1F5</accession>
<sequence length="528" mass="58971">MTLADELTQLSPADALVRALQIIDSQTQELSDKSIELALKTAALDNAESKIKALTYELAYKSRALFGVKSEAITVEQFDFFKDSIAADLAAIEAELEIEQAKLAAFTGSEVKKPRTRAGRQALPAHLPRIVHRHEPESCTCPTCNSQLVQISEDVSEQLDVEPAKFVVHQHIRPQYACKQCQTMTAAPVPAAIIDGGMATTGLLAWVAIGKYADHLPLYRIEQMAAREGVILAKSTLCEWIGKIGVALQPLIDRLAELMLERQILHADETPIRQLDPGSGKTKRAYLWAYRTADFTDEPPIVLFDYQNSRAGQCARDFLKDWRGTLMVDDYGAYKALFRQGVTELGCWAHARRNFYKLYLEGKSVIAAEALRRIGQLYEIERHAKSMTNTERLALRQSQALPVLASMREWLHEVRLKVLKSTHLAKAIDYVLNRWDAFARYVEAGDYPIDNNPVENNIRPIAIGKKNWLFAGSERAGKRAAAIQSLLATAKLNGLDPAKWLSDTLAKLPTWPNSRLVELLPLKQSSTL</sequence>
<protein>
    <submittedName>
        <fullName evidence="5">Transposase</fullName>
    </submittedName>
</protein>
<dbReference type="Pfam" id="PF03050">
    <property type="entry name" value="DDE_Tnp_IS66"/>
    <property type="match status" value="1"/>
</dbReference>
<dbReference type="RefSeq" id="WP_133621316.1">
    <property type="nucleotide sequence ID" value="NZ_SNZE01000024.1"/>
</dbReference>
<dbReference type="InterPro" id="IPR052344">
    <property type="entry name" value="Transposase-related"/>
</dbReference>
<proteinExistence type="predicted"/>
<evidence type="ECO:0000259" key="4">
    <source>
        <dbReference type="Pfam" id="PF13817"/>
    </source>
</evidence>
<dbReference type="Pfam" id="PF13817">
    <property type="entry name" value="DDE_Tnp_IS66_C"/>
    <property type="match status" value="1"/>
</dbReference>
<gene>
    <name evidence="5" type="ORF">DFR44_12427</name>
</gene>
<dbReference type="NCBIfam" id="NF033517">
    <property type="entry name" value="transpos_IS66"/>
    <property type="match status" value="1"/>
</dbReference>
<dbReference type="InterPro" id="IPR004291">
    <property type="entry name" value="Transposase_IS66_central"/>
</dbReference>
<reference evidence="5 6" key="1">
    <citation type="submission" date="2019-03" db="EMBL/GenBank/DDBJ databases">
        <title>Genomic Encyclopedia of Type Strains, Phase IV (KMG-IV): sequencing the most valuable type-strain genomes for metagenomic binning, comparative biology and taxonomic classification.</title>
        <authorList>
            <person name="Goeker M."/>
        </authorList>
    </citation>
    <scope>NUCLEOTIDE SEQUENCE [LARGE SCALE GENOMIC DNA]</scope>
    <source>
        <strain evidence="5 6">DSM 102852</strain>
    </source>
</reference>
<feature type="domain" description="Transposase IS66 central" evidence="1">
    <location>
        <begin position="196"/>
        <end position="478"/>
    </location>
</feature>
<dbReference type="PANTHER" id="PTHR33678">
    <property type="entry name" value="BLL1576 PROTEIN"/>
    <property type="match status" value="1"/>
</dbReference>
<dbReference type="InterPro" id="IPR039552">
    <property type="entry name" value="IS66_C"/>
</dbReference>
<feature type="domain" description="Transposase TnpC homeodomain" evidence="3">
    <location>
        <begin position="54"/>
        <end position="130"/>
    </location>
</feature>
<name>A0A4R6Y1F5_9BURK</name>
<dbReference type="InterPro" id="IPR024463">
    <property type="entry name" value="Transposase_TnpC_homeodom"/>
</dbReference>
<organism evidence="5 6">
    <name type="scientific">Hydromonas duriensis</name>
    <dbReference type="NCBI Taxonomy" id="1527608"/>
    <lineage>
        <taxon>Bacteria</taxon>
        <taxon>Pseudomonadati</taxon>
        <taxon>Pseudomonadota</taxon>
        <taxon>Betaproteobacteria</taxon>
        <taxon>Burkholderiales</taxon>
        <taxon>Burkholderiaceae</taxon>
        <taxon>Hydromonas</taxon>
    </lineage>
</organism>
<dbReference type="InterPro" id="IPR024474">
    <property type="entry name" value="Znf_dom_IS66"/>
</dbReference>
<evidence type="ECO:0000259" key="2">
    <source>
        <dbReference type="Pfam" id="PF13005"/>
    </source>
</evidence>
<evidence type="ECO:0000313" key="5">
    <source>
        <dbReference type="EMBL" id="TDR30251.1"/>
    </source>
</evidence>
<dbReference type="OrthoDB" id="9794514at2"/>
<comment type="caution">
    <text evidence="5">The sequence shown here is derived from an EMBL/GenBank/DDBJ whole genome shotgun (WGS) entry which is preliminary data.</text>
</comment>
<dbReference type="EMBL" id="SNZE01000024">
    <property type="protein sequence ID" value="TDR30251.1"/>
    <property type="molecule type" value="Genomic_DNA"/>
</dbReference>
<dbReference type="Pfam" id="PF13005">
    <property type="entry name" value="zf-IS66"/>
    <property type="match status" value="1"/>
</dbReference>
<feature type="domain" description="Transposase IS66 C-terminal" evidence="4">
    <location>
        <begin position="485"/>
        <end position="521"/>
    </location>
</feature>